<keyword evidence="3" id="KW-1185">Reference proteome</keyword>
<gene>
    <name evidence="2" type="ordered locus">AFE_3157</name>
</gene>
<organism evidence="2 3">
    <name type="scientific">Acidithiobacillus ferrooxidans (strain ATCC 23270 / DSM 14882 / CIP 104768 / NCIMB 8455)</name>
    <name type="common">Ferrobacillus ferrooxidans (strain ATCC 23270)</name>
    <dbReference type="NCBI Taxonomy" id="243159"/>
    <lineage>
        <taxon>Bacteria</taxon>
        <taxon>Pseudomonadati</taxon>
        <taxon>Pseudomonadota</taxon>
        <taxon>Acidithiobacillia</taxon>
        <taxon>Acidithiobacillales</taxon>
        <taxon>Acidithiobacillaceae</taxon>
        <taxon>Acidithiobacillus</taxon>
    </lineage>
</organism>
<dbReference type="AlphaFoldDB" id="B7JAR1"/>
<feature type="domain" description="Winged helix-turn helix" evidence="1">
    <location>
        <begin position="3"/>
        <end position="40"/>
    </location>
</feature>
<evidence type="ECO:0000313" key="2">
    <source>
        <dbReference type="EMBL" id="ACK78155.1"/>
    </source>
</evidence>
<evidence type="ECO:0000259" key="1">
    <source>
        <dbReference type="Pfam" id="PF13592"/>
    </source>
</evidence>
<accession>B7JAR1</accession>
<dbReference type="KEGG" id="afr:AFE_3157"/>
<dbReference type="Proteomes" id="UP000001362">
    <property type="component" value="Chromosome"/>
</dbReference>
<reference evidence="2 3" key="1">
    <citation type="journal article" date="2008" name="BMC Genomics">
        <title>Acidithiobacillus ferrooxidans metabolism: from genome sequence to industrial applications.</title>
        <authorList>
            <person name="Valdes J."/>
            <person name="Pedroso I."/>
            <person name="Quatrini R."/>
            <person name="Dodson R.J."/>
            <person name="Tettelin H."/>
            <person name="Blake R.II."/>
            <person name="Eisen J.A."/>
            <person name="Holmes D.S."/>
        </authorList>
    </citation>
    <scope>NUCLEOTIDE SEQUENCE [LARGE SCALE GENOMIC DNA]</scope>
    <source>
        <strain evidence="3">ATCC 23270 / DSM 14882 / CIP 104768 / NCIMB 8455</strain>
    </source>
</reference>
<proteinExistence type="predicted"/>
<dbReference type="STRING" id="243159.AFE_3157"/>
<protein>
    <submittedName>
        <fullName evidence="2">ISAfe6, transposase, degenerate</fullName>
    </submittedName>
</protein>
<sequence>MDLQERLIGKSLERWGFTPQRPVKRALEQNPEAVRQWLEQDYPRLRAQAAQEGTPASINTRADPVMYAYATIRCRLHVNNEYRLYSQKLTARLFSRY</sequence>
<dbReference type="EMBL" id="CP001219">
    <property type="protein sequence ID" value="ACK78155.1"/>
    <property type="molecule type" value="Genomic_DNA"/>
</dbReference>
<dbReference type="eggNOG" id="COG3335">
    <property type="taxonomic scope" value="Bacteria"/>
</dbReference>
<dbReference type="PaxDb" id="243159-AFE_3157"/>
<evidence type="ECO:0000313" key="3">
    <source>
        <dbReference type="Proteomes" id="UP000001362"/>
    </source>
</evidence>
<dbReference type="HOGENOM" id="CLU_2340435_0_0_6"/>
<dbReference type="Pfam" id="PF13592">
    <property type="entry name" value="HTH_33"/>
    <property type="match status" value="1"/>
</dbReference>
<dbReference type="InterPro" id="IPR025959">
    <property type="entry name" value="Winged_HTH_dom"/>
</dbReference>
<name>B7JAR1_ACIF2</name>